<dbReference type="Proteomes" id="UP000184368">
    <property type="component" value="Unassembled WGS sequence"/>
</dbReference>
<keyword evidence="2" id="KW-1185">Reference proteome</keyword>
<evidence type="ECO:0000313" key="1">
    <source>
        <dbReference type="EMBL" id="SHG10541.1"/>
    </source>
</evidence>
<dbReference type="EMBL" id="FQUO01000018">
    <property type="protein sequence ID" value="SHG10541.1"/>
    <property type="molecule type" value="Genomic_DNA"/>
</dbReference>
<sequence>MARLIPNSPLAGLSGTLGKQIVFKQYAHGTVVSKYPDMSRVKPSPLQLVYRQRLKEATAYAQRINRDPVLRAEYAKGLKAGESVFHKAKKEYLEQFKKDTTGL</sequence>
<protein>
    <submittedName>
        <fullName evidence="1">Uncharacterized protein</fullName>
    </submittedName>
</protein>
<dbReference type="AlphaFoldDB" id="A0A1M5H3E4"/>
<dbReference type="RefSeq" id="WP_073046829.1">
    <property type="nucleotide sequence ID" value="NZ_FQUO01000018.1"/>
</dbReference>
<name>A0A1M5H3E4_9BACT</name>
<gene>
    <name evidence="1" type="ORF">SAMN05444008_11817</name>
</gene>
<proteinExistence type="predicted"/>
<accession>A0A1M5H3E4</accession>
<evidence type="ECO:0000313" key="2">
    <source>
        <dbReference type="Proteomes" id="UP000184368"/>
    </source>
</evidence>
<dbReference type="OrthoDB" id="676604at2"/>
<reference evidence="1 2" key="1">
    <citation type="submission" date="2016-11" db="EMBL/GenBank/DDBJ databases">
        <authorList>
            <person name="Jaros S."/>
            <person name="Januszkiewicz K."/>
            <person name="Wedrychowicz H."/>
        </authorList>
    </citation>
    <scope>NUCLEOTIDE SEQUENCE [LARGE SCALE GENOMIC DNA]</scope>
    <source>
        <strain evidence="1 2">DSM 26897</strain>
    </source>
</reference>
<organism evidence="1 2">
    <name type="scientific">Cnuella takakiae</name>
    <dbReference type="NCBI Taxonomy" id="1302690"/>
    <lineage>
        <taxon>Bacteria</taxon>
        <taxon>Pseudomonadati</taxon>
        <taxon>Bacteroidota</taxon>
        <taxon>Chitinophagia</taxon>
        <taxon>Chitinophagales</taxon>
        <taxon>Chitinophagaceae</taxon>
        <taxon>Cnuella</taxon>
    </lineage>
</organism>